<dbReference type="InterPro" id="IPR011009">
    <property type="entry name" value="Kinase-like_dom_sf"/>
</dbReference>
<dbReference type="Proteomes" id="UP000053660">
    <property type="component" value="Unassembled WGS sequence"/>
</dbReference>
<reference evidence="1 2" key="1">
    <citation type="submission" date="2014-03" db="EMBL/GenBank/DDBJ databases">
        <title>Draft genome of the hookworm Oesophagostomum dentatum.</title>
        <authorList>
            <person name="Mitreva M."/>
        </authorList>
    </citation>
    <scope>NUCLEOTIDE SEQUENCE [LARGE SCALE GENOMIC DNA]</scope>
    <source>
        <strain evidence="1 2">OD-Hann</strain>
    </source>
</reference>
<sequence length="138" mass="16538">GIIRKPRQAAGFRGTVRYAPISCHLQRELCRKDDCETWVYMLVELTYGRLPWREVQDMNQVGEYKKRVRQPMFINELFPPPCPREYINILQYVDSLKYYDAPDYQQIYGLMRRALQSSHVQEYPYDWEMGGPTAYMLQ</sequence>
<dbReference type="Gene3D" id="1.10.510.10">
    <property type="entry name" value="Transferase(Phosphotransferase) domain 1"/>
    <property type="match status" value="1"/>
</dbReference>
<dbReference type="OrthoDB" id="5979581at2759"/>
<dbReference type="AlphaFoldDB" id="A0A0B1SJI8"/>
<name>A0A0B1SJI8_OESDE</name>
<keyword evidence="2" id="KW-1185">Reference proteome</keyword>
<dbReference type="PANTHER" id="PTHR11909">
    <property type="entry name" value="CASEIN KINASE-RELATED"/>
    <property type="match status" value="1"/>
</dbReference>
<gene>
    <name evidence="1" type="ORF">OESDEN_16903</name>
</gene>
<protein>
    <recommendedName>
        <fullName evidence="3">Protein kinase domain-containing protein</fullName>
    </recommendedName>
</protein>
<evidence type="ECO:0000313" key="2">
    <source>
        <dbReference type="Proteomes" id="UP000053660"/>
    </source>
</evidence>
<evidence type="ECO:0000313" key="1">
    <source>
        <dbReference type="EMBL" id="KHJ83400.1"/>
    </source>
</evidence>
<dbReference type="EMBL" id="KN573645">
    <property type="protein sequence ID" value="KHJ83400.1"/>
    <property type="molecule type" value="Genomic_DNA"/>
</dbReference>
<dbReference type="InterPro" id="IPR050235">
    <property type="entry name" value="CK1_Ser-Thr_kinase"/>
</dbReference>
<accession>A0A0B1SJI8</accession>
<feature type="non-terminal residue" evidence="1">
    <location>
        <position position="1"/>
    </location>
</feature>
<proteinExistence type="predicted"/>
<dbReference type="SUPFAM" id="SSF56112">
    <property type="entry name" value="Protein kinase-like (PK-like)"/>
    <property type="match status" value="1"/>
</dbReference>
<evidence type="ECO:0008006" key="3">
    <source>
        <dbReference type="Google" id="ProtNLM"/>
    </source>
</evidence>
<organism evidence="1 2">
    <name type="scientific">Oesophagostomum dentatum</name>
    <name type="common">Nodular worm</name>
    <dbReference type="NCBI Taxonomy" id="61180"/>
    <lineage>
        <taxon>Eukaryota</taxon>
        <taxon>Metazoa</taxon>
        <taxon>Ecdysozoa</taxon>
        <taxon>Nematoda</taxon>
        <taxon>Chromadorea</taxon>
        <taxon>Rhabditida</taxon>
        <taxon>Rhabditina</taxon>
        <taxon>Rhabditomorpha</taxon>
        <taxon>Strongyloidea</taxon>
        <taxon>Strongylidae</taxon>
        <taxon>Oesophagostomum</taxon>
    </lineage>
</organism>